<evidence type="ECO:0000259" key="1">
    <source>
        <dbReference type="Pfam" id="PF06742"/>
    </source>
</evidence>
<proteinExistence type="predicted"/>
<reference evidence="3 4" key="1">
    <citation type="journal article" date="2019" name="Int. J. Syst. Evol. Microbiol.">
        <title>The Global Catalogue of Microorganisms (GCM) 10K type strain sequencing project: providing services to taxonomists for standard genome sequencing and annotation.</title>
        <authorList>
            <consortium name="The Broad Institute Genomics Platform"/>
            <consortium name="The Broad Institute Genome Sequencing Center for Infectious Disease"/>
            <person name="Wu L."/>
            <person name="Ma J."/>
        </authorList>
    </citation>
    <scope>NUCLEOTIDE SEQUENCE [LARGE SCALE GENOMIC DNA]</scope>
    <source>
        <strain evidence="3 4">JCM 15309</strain>
    </source>
</reference>
<dbReference type="PANTHER" id="PTHR36509:SF3">
    <property type="entry name" value="SIGNAL PEPTIDE PROTEIN"/>
    <property type="match status" value="1"/>
</dbReference>
<keyword evidence="4" id="KW-1185">Reference proteome</keyword>
<dbReference type="Gene3D" id="2.60.120.600">
    <property type="entry name" value="Domain of unknown function DUF1214, C-terminal domain"/>
    <property type="match status" value="1"/>
</dbReference>
<comment type="caution">
    <text evidence="3">The sequence shown here is derived from an EMBL/GenBank/DDBJ whole genome shotgun (WGS) entry which is preliminary data.</text>
</comment>
<gene>
    <name evidence="3" type="ORF">GCM10009798_17520</name>
</gene>
<dbReference type="RefSeq" id="WP_344044378.1">
    <property type="nucleotide sequence ID" value="NZ_BAAAPB010000001.1"/>
</dbReference>
<evidence type="ECO:0000259" key="2">
    <source>
        <dbReference type="Pfam" id="PF06863"/>
    </source>
</evidence>
<dbReference type="InterPro" id="IPR037050">
    <property type="entry name" value="DUF1254_sf"/>
</dbReference>
<feature type="domain" description="DUF1214" evidence="1">
    <location>
        <begin position="323"/>
        <end position="427"/>
    </location>
</feature>
<feature type="domain" description="DUF1254" evidence="2">
    <location>
        <begin position="43"/>
        <end position="175"/>
    </location>
</feature>
<dbReference type="Pfam" id="PF06863">
    <property type="entry name" value="DUF1254"/>
    <property type="match status" value="1"/>
</dbReference>
<dbReference type="Pfam" id="PF06742">
    <property type="entry name" value="DUF1214"/>
    <property type="match status" value="1"/>
</dbReference>
<dbReference type="InterPro" id="IPR010679">
    <property type="entry name" value="DUF1254"/>
</dbReference>
<evidence type="ECO:0000313" key="4">
    <source>
        <dbReference type="Proteomes" id="UP001500571"/>
    </source>
</evidence>
<name>A0ABN2QVE0_9ACTN</name>
<accession>A0ABN2QVE0</accession>
<dbReference type="SUPFAM" id="SSF160935">
    <property type="entry name" value="VPA0735-like"/>
    <property type="match status" value="1"/>
</dbReference>
<sequence length="446" mass="50851">MTFLGSDLVDRRLHRRAVEAAIWGMPAVNYELMRTAMSPDRGNQFVYWSRLLDWRNQTLTPNPDLIYYMAFMDTREGPIVVDIPANDEDQALNGTLCSVFQMPLVDIGRLGYDKGRGGRFVILPPGYTDPVPEGFVPLPCDTYGSYTLIRSVLTDSTQEALDRGLAICHRIRIYPLSQADDPPANQRRDLSDEIVDTLIPYDIRFFETLDRIVQAEPWLERDRALSEILETVGIKRGRPFSPDEHDTKILESAIEETHDLLRYSYENEVELWAEGSQWFFPVTRDFAEAQATGYGNDQVNPYTNRGVIYHMAFIGIKHVGTAQFYLVDLRDSDGNLFDSAKHYRLRLPAGVPVSQYWSVVVYDGHTHGLIRGNDQYSVTPMTEGLRVNDDGSVDVHFAQRRVPGFEANTIPTSGSSRFELMFRFYGVQPEVMSKEWILPNVELVSD</sequence>
<dbReference type="Gene3D" id="1.10.3360.10">
    <property type="entry name" value="VPA0735-like domain"/>
    <property type="match status" value="1"/>
</dbReference>
<evidence type="ECO:0000313" key="3">
    <source>
        <dbReference type="EMBL" id="GAA1958405.1"/>
    </source>
</evidence>
<dbReference type="EMBL" id="BAAAPB010000001">
    <property type="protein sequence ID" value="GAA1958405.1"/>
    <property type="molecule type" value="Genomic_DNA"/>
</dbReference>
<dbReference type="InterPro" id="IPR010621">
    <property type="entry name" value="DUF1214"/>
</dbReference>
<dbReference type="Gene3D" id="2.60.40.1610">
    <property type="entry name" value="Domain of unknown function DUF1254"/>
    <property type="match status" value="1"/>
</dbReference>
<organism evidence="3 4">
    <name type="scientific">Nocardioides panacihumi</name>
    <dbReference type="NCBI Taxonomy" id="400774"/>
    <lineage>
        <taxon>Bacteria</taxon>
        <taxon>Bacillati</taxon>
        <taxon>Actinomycetota</taxon>
        <taxon>Actinomycetes</taxon>
        <taxon>Propionibacteriales</taxon>
        <taxon>Nocardioidaceae</taxon>
        <taxon>Nocardioides</taxon>
    </lineage>
</organism>
<protein>
    <submittedName>
        <fullName evidence="3">DUF1254 domain-containing protein</fullName>
    </submittedName>
</protein>
<dbReference type="InterPro" id="IPR037049">
    <property type="entry name" value="DUF1214_C_sf"/>
</dbReference>
<dbReference type="Proteomes" id="UP001500571">
    <property type="component" value="Unassembled WGS sequence"/>
</dbReference>
<dbReference type="PANTHER" id="PTHR36509">
    <property type="entry name" value="BLL3101 PROTEIN"/>
    <property type="match status" value="1"/>
</dbReference>